<gene>
    <name evidence="1" type="ORF">LX69_03522</name>
</gene>
<protein>
    <recommendedName>
        <fullName evidence="3">DUF551 domain-containing protein</fullName>
    </recommendedName>
</protein>
<evidence type="ECO:0000313" key="1">
    <source>
        <dbReference type="EMBL" id="PZX09799.1"/>
    </source>
</evidence>
<dbReference type="AlphaFoldDB" id="A0A2W7PKH8"/>
<reference evidence="1 2" key="1">
    <citation type="submission" date="2018-06" db="EMBL/GenBank/DDBJ databases">
        <title>Genomic Encyclopedia of Archaeal and Bacterial Type Strains, Phase II (KMG-II): from individual species to whole genera.</title>
        <authorList>
            <person name="Goeker M."/>
        </authorList>
    </citation>
    <scope>NUCLEOTIDE SEQUENCE [LARGE SCALE GENOMIC DNA]</scope>
    <source>
        <strain evidence="1 2">DSM 6779</strain>
    </source>
</reference>
<organism evidence="1 2">
    <name type="scientific">Breznakibacter xylanolyticus</name>
    <dbReference type="NCBI Taxonomy" id="990"/>
    <lineage>
        <taxon>Bacteria</taxon>
        <taxon>Pseudomonadati</taxon>
        <taxon>Bacteroidota</taxon>
        <taxon>Bacteroidia</taxon>
        <taxon>Marinilabiliales</taxon>
        <taxon>Marinilabiliaceae</taxon>
        <taxon>Breznakibacter</taxon>
    </lineage>
</organism>
<accession>A0A2W7PKH8</accession>
<evidence type="ECO:0000313" key="2">
    <source>
        <dbReference type="Proteomes" id="UP000249239"/>
    </source>
</evidence>
<comment type="caution">
    <text evidence="1">The sequence shown here is derived from an EMBL/GenBank/DDBJ whole genome shotgun (WGS) entry which is preliminary data.</text>
</comment>
<keyword evidence="2" id="KW-1185">Reference proteome</keyword>
<name>A0A2W7PKH8_9BACT</name>
<proteinExistence type="predicted"/>
<evidence type="ECO:0008006" key="3">
    <source>
        <dbReference type="Google" id="ProtNLM"/>
    </source>
</evidence>
<dbReference type="Proteomes" id="UP000249239">
    <property type="component" value="Unassembled WGS sequence"/>
</dbReference>
<dbReference type="EMBL" id="QKZK01000072">
    <property type="protein sequence ID" value="PZX09799.1"/>
    <property type="molecule type" value="Genomic_DNA"/>
</dbReference>
<sequence>MNTPQAHQLHKHSVSNWLSFPDNKPEQYSWVLVTVKSPVDKWVEMAGFDGEKFQLPGRGDTTFVTHWMPIPSPACC</sequence>
<dbReference type="RefSeq" id="WP_146260798.1">
    <property type="nucleotide sequence ID" value="NZ_QKZK01000072.1"/>
</dbReference>